<evidence type="ECO:0000313" key="8">
    <source>
        <dbReference type="EMBL" id="KUG26437.1"/>
    </source>
</evidence>
<keyword evidence="3" id="KW-0479">Metal-binding</keyword>
<dbReference type="Pfam" id="PF16360">
    <property type="entry name" value="GTP-bdg_M"/>
    <property type="match status" value="1"/>
</dbReference>
<dbReference type="Gene3D" id="3.40.50.300">
    <property type="entry name" value="P-loop containing nucleotide triphosphate hydrolases"/>
    <property type="match status" value="1"/>
</dbReference>
<proteinExistence type="inferred from homology"/>
<keyword evidence="4" id="KW-0547">Nucleotide-binding</keyword>
<dbReference type="InterPro" id="IPR025121">
    <property type="entry name" value="GTPase_HflX_N"/>
</dbReference>
<sequence>MIEIPKVERENAILIGLATREVSKDKVQEHLDELEMLADTAGANTVFKIMQDKSKPDSAFYIGKGKAEEVAELAELNNINLIIFDDDLNPTQVRNLEKLFNKKIIDRSGLILDIFASHARTREAKVQVELAQLQYTLPRLTRAWTHLSKQYGGIGTKGPGETQIETDRRIIRDRIAKLKDKLEKIEQQQKTKSSGRKDFLKASMVGYTNAGKSTLINFLTGAGVLAENKLFATLDSTTRSFEIEQDKKILISDTVGFIRKLPHHLVASFKSTLNVVRDADLILHVIDAAHPSFEDHIEVVDATLKELGADKKTQIKIFNKVDLITDKSKFDYVLNNYENAILISAEKGINIGKLKEMLLNIYEKNFVVHNVEVKNYDSKVISQIHTMADVVDVKYNDDLVYITFRADKQTVNKINNLIKEVKN</sequence>
<dbReference type="InterPro" id="IPR030394">
    <property type="entry name" value="G_HFLX_dom"/>
</dbReference>
<dbReference type="GO" id="GO:0046872">
    <property type="term" value="F:metal ion binding"/>
    <property type="evidence" value="ECO:0007669"/>
    <property type="project" value="UniProtKB-KW"/>
</dbReference>
<gene>
    <name evidence="8" type="ORF">ASZ90_003724</name>
</gene>
<dbReference type="GO" id="GO:0043022">
    <property type="term" value="F:ribosome binding"/>
    <property type="evidence" value="ECO:0007669"/>
    <property type="project" value="TreeGrafter"/>
</dbReference>
<name>A0A0W8G004_9ZZZZ</name>
<dbReference type="AlphaFoldDB" id="A0A0W8G004"/>
<evidence type="ECO:0000256" key="2">
    <source>
        <dbReference type="ARBA" id="ARBA00022490"/>
    </source>
</evidence>
<dbReference type="InterPro" id="IPR042108">
    <property type="entry name" value="GTPase_HflX_N_sf"/>
</dbReference>
<dbReference type="Gene3D" id="3.40.50.11060">
    <property type="entry name" value="GTPase HflX, N-terminal domain"/>
    <property type="match status" value="1"/>
</dbReference>
<dbReference type="EMBL" id="LNQE01000463">
    <property type="protein sequence ID" value="KUG26437.1"/>
    <property type="molecule type" value="Genomic_DNA"/>
</dbReference>
<dbReference type="NCBIfam" id="TIGR03156">
    <property type="entry name" value="GTP_HflX"/>
    <property type="match status" value="1"/>
</dbReference>
<dbReference type="HAMAP" id="MF_00900">
    <property type="entry name" value="GTPase_HflX"/>
    <property type="match status" value="1"/>
</dbReference>
<evidence type="ECO:0000256" key="1">
    <source>
        <dbReference type="ARBA" id="ARBA00004496"/>
    </source>
</evidence>
<comment type="subcellular location">
    <subcellularLocation>
        <location evidence="1">Cytoplasm</location>
    </subcellularLocation>
</comment>
<dbReference type="InterPro" id="IPR016496">
    <property type="entry name" value="GTPase_HflX"/>
</dbReference>
<dbReference type="SUPFAM" id="SSF52540">
    <property type="entry name" value="P-loop containing nucleoside triphosphate hydrolases"/>
    <property type="match status" value="1"/>
</dbReference>
<dbReference type="PIRSF" id="PIRSF006809">
    <property type="entry name" value="GTP-binding_hflX_prd"/>
    <property type="match status" value="1"/>
</dbReference>
<accession>A0A0W8G004</accession>
<keyword evidence="5" id="KW-0460">Magnesium</keyword>
<keyword evidence="2" id="KW-0963">Cytoplasm</keyword>
<dbReference type="Pfam" id="PF01926">
    <property type="entry name" value="MMR_HSR1"/>
    <property type="match status" value="1"/>
</dbReference>
<evidence type="ECO:0000256" key="5">
    <source>
        <dbReference type="ARBA" id="ARBA00022842"/>
    </source>
</evidence>
<dbReference type="Pfam" id="PF13167">
    <property type="entry name" value="GTP-bdg_N"/>
    <property type="match status" value="1"/>
</dbReference>
<dbReference type="PANTHER" id="PTHR10229">
    <property type="entry name" value="GTP-BINDING PROTEIN HFLX"/>
    <property type="match status" value="1"/>
</dbReference>
<evidence type="ECO:0000259" key="7">
    <source>
        <dbReference type="PROSITE" id="PS51705"/>
    </source>
</evidence>
<feature type="domain" description="Hflx-type G" evidence="7">
    <location>
        <begin position="200"/>
        <end position="366"/>
    </location>
</feature>
<dbReference type="InterPro" id="IPR006073">
    <property type="entry name" value="GTP-bd"/>
</dbReference>
<protein>
    <submittedName>
        <fullName evidence="8">Gtp-binding protein hflx</fullName>
    </submittedName>
</protein>
<dbReference type="PANTHER" id="PTHR10229:SF0">
    <property type="entry name" value="GTP-BINDING PROTEIN 6-RELATED"/>
    <property type="match status" value="1"/>
</dbReference>
<comment type="caution">
    <text evidence="8">The sequence shown here is derived from an EMBL/GenBank/DDBJ whole genome shotgun (WGS) entry which is preliminary data.</text>
</comment>
<dbReference type="InterPro" id="IPR027417">
    <property type="entry name" value="P-loop_NTPase"/>
</dbReference>
<dbReference type="GO" id="GO:0005525">
    <property type="term" value="F:GTP binding"/>
    <property type="evidence" value="ECO:0007669"/>
    <property type="project" value="UniProtKB-KW"/>
</dbReference>
<keyword evidence="6" id="KW-0342">GTP-binding</keyword>
<evidence type="ECO:0000256" key="6">
    <source>
        <dbReference type="ARBA" id="ARBA00023134"/>
    </source>
</evidence>
<reference evidence="8" key="1">
    <citation type="journal article" date="2015" name="Proc. Natl. Acad. Sci. U.S.A.">
        <title>Networks of energetic and metabolic interactions define dynamics in microbial communities.</title>
        <authorList>
            <person name="Embree M."/>
            <person name="Liu J.K."/>
            <person name="Al-Bassam M.M."/>
            <person name="Zengler K."/>
        </authorList>
    </citation>
    <scope>NUCLEOTIDE SEQUENCE</scope>
</reference>
<dbReference type="GO" id="GO:0005737">
    <property type="term" value="C:cytoplasm"/>
    <property type="evidence" value="ECO:0007669"/>
    <property type="project" value="UniProtKB-SubCell"/>
</dbReference>
<dbReference type="InterPro" id="IPR032305">
    <property type="entry name" value="GTP-bd_M"/>
</dbReference>
<dbReference type="FunFam" id="3.40.50.11060:FF:000001">
    <property type="entry name" value="GTPase HflX"/>
    <property type="match status" value="1"/>
</dbReference>
<evidence type="ECO:0000256" key="3">
    <source>
        <dbReference type="ARBA" id="ARBA00022723"/>
    </source>
</evidence>
<dbReference type="PRINTS" id="PR00326">
    <property type="entry name" value="GTP1OBG"/>
</dbReference>
<dbReference type="PROSITE" id="PS51705">
    <property type="entry name" value="G_HFLX"/>
    <property type="match status" value="1"/>
</dbReference>
<organism evidence="8">
    <name type="scientific">hydrocarbon metagenome</name>
    <dbReference type="NCBI Taxonomy" id="938273"/>
    <lineage>
        <taxon>unclassified sequences</taxon>
        <taxon>metagenomes</taxon>
        <taxon>ecological metagenomes</taxon>
    </lineage>
</organism>
<dbReference type="CDD" id="cd01878">
    <property type="entry name" value="HflX"/>
    <property type="match status" value="1"/>
</dbReference>
<dbReference type="Gene3D" id="6.10.250.2860">
    <property type="match status" value="1"/>
</dbReference>
<evidence type="ECO:0000256" key="4">
    <source>
        <dbReference type="ARBA" id="ARBA00022741"/>
    </source>
</evidence>